<evidence type="ECO:0000313" key="2">
    <source>
        <dbReference type="Proteomes" id="UP001218218"/>
    </source>
</evidence>
<reference evidence="1" key="1">
    <citation type="submission" date="2023-03" db="EMBL/GenBank/DDBJ databases">
        <title>Massive genome expansion in bonnet fungi (Mycena s.s.) driven by repeated elements and novel gene families across ecological guilds.</title>
        <authorList>
            <consortium name="Lawrence Berkeley National Laboratory"/>
            <person name="Harder C.B."/>
            <person name="Miyauchi S."/>
            <person name="Viragh M."/>
            <person name="Kuo A."/>
            <person name="Thoen E."/>
            <person name="Andreopoulos B."/>
            <person name="Lu D."/>
            <person name="Skrede I."/>
            <person name="Drula E."/>
            <person name="Henrissat B."/>
            <person name="Morin E."/>
            <person name="Kohler A."/>
            <person name="Barry K."/>
            <person name="LaButti K."/>
            <person name="Morin E."/>
            <person name="Salamov A."/>
            <person name="Lipzen A."/>
            <person name="Mereny Z."/>
            <person name="Hegedus B."/>
            <person name="Baldrian P."/>
            <person name="Stursova M."/>
            <person name="Weitz H."/>
            <person name="Taylor A."/>
            <person name="Grigoriev I.V."/>
            <person name="Nagy L.G."/>
            <person name="Martin F."/>
            <person name="Kauserud H."/>
        </authorList>
    </citation>
    <scope>NUCLEOTIDE SEQUENCE</scope>
    <source>
        <strain evidence="1">CBHHK002</strain>
    </source>
</reference>
<accession>A0AAD7F1W6</accession>
<keyword evidence="2" id="KW-1185">Reference proteome</keyword>
<sequence>MIQQGIGHVNMMADVVLVNASPEDLRAILRNMLSSKTPGLVAAFLASTRTRLHHRSGGGAVAELKQPFSEAGPDAPAPQLLASLARARMLYGSGLGFASLQPLAAVVRSTIGHRWLPEGQIAYALVMADADIAQGLQSCKEEMQGGAAVDYAAGSAALKELAAALEASRRDVDEWGGEFPFERAMFSVLDFKL</sequence>
<dbReference type="Proteomes" id="UP001218218">
    <property type="component" value="Unassembled WGS sequence"/>
</dbReference>
<dbReference type="EMBL" id="JARIHO010000003">
    <property type="protein sequence ID" value="KAJ7364671.1"/>
    <property type="molecule type" value="Genomic_DNA"/>
</dbReference>
<organism evidence="1 2">
    <name type="scientific">Mycena albidolilacea</name>
    <dbReference type="NCBI Taxonomy" id="1033008"/>
    <lineage>
        <taxon>Eukaryota</taxon>
        <taxon>Fungi</taxon>
        <taxon>Dikarya</taxon>
        <taxon>Basidiomycota</taxon>
        <taxon>Agaricomycotina</taxon>
        <taxon>Agaricomycetes</taxon>
        <taxon>Agaricomycetidae</taxon>
        <taxon>Agaricales</taxon>
        <taxon>Marasmiineae</taxon>
        <taxon>Mycenaceae</taxon>
        <taxon>Mycena</taxon>
    </lineage>
</organism>
<proteinExistence type="predicted"/>
<comment type="caution">
    <text evidence="1">The sequence shown here is derived from an EMBL/GenBank/DDBJ whole genome shotgun (WGS) entry which is preliminary data.</text>
</comment>
<dbReference type="AlphaFoldDB" id="A0AAD7F1W6"/>
<gene>
    <name evidence="1" type="ORF">DFH08DRAFT_798990</name>
</gene>
<protein>
    <submittedName>
        <fullName evidence="1">Uncharacterized protein</fullName>
    </submittedName>
</protein>
<evidence type="ECO:0000313" key="1">
    <source>
        <dbReference type="EMBL" id="KAJ7364671.1"/>
    </source>
</evidence>
<name>A0AAD7F1W6_9AGAR</name>